<proteinExistence type="predicted"/>
<protein>
    <submittedName>
        <fullName evidence="6">Uncharacterized protein</fullName>
    </submittedName>
</protein>
<evidence type="ECO:0000256" key="1">
    <source>
        <dbReference type="ARBA" id="ARBA00022737"/>
    </source>
</evidence>
<dbReference type="PROSITE" id="PS50297">
    <property type="entry name" value="ANK_REP_REGION"/>
    <property type="match status" value="2"/>
</dbReference>
<keyword evidence="4" id="KW-0175">Coiled coil</keyword>
<evidence type="ECO:0000256" key="4">
    <source>
        <dbReference type="SAM" id="Coils"/>
    </source>
</evidence>
<dbReference type="EMBL" id="CAMPGE010025888">
    <property type="protein sequence ID" value="CAI2383597.1"/>
    <property type="molecule type" value="Genomic_DNA"/>
</dbReference>
<dbReference type="SUPFAM" id="SSF48403">
    <property type="entry name" value="Ankyrin repeat"/>
    <property type="match status" value="1"/>
</dbReference>
<gene>
    <name evidence="6" type="ORF">ECRASSUSDP1_LOCUS25102</name>
</gene>
<evidence type="ECO:0000313" key="6">
    <source>
        <dbReference type="EMBL" id="CAI2383597.1"/>
    </source>
</evidence>
<dbReference type="PROSITE" id="PS50088">
    <property type="entry name" value="ANK_REPEAT"/>
    <property type="match status" value="2"/>
</dbReference>
<accession>A0AAD1Y608</accession>
<feature type="repeat" description="ANK" evidence="3">
    <location>
        <begin position="477"/>
        <end position="509"/>
    </location>
</feature>
<dbReference type="Pfam" id="PF12796">
    <property type="entry name" value="Ank_2"/>
    <property type="match status" value="1"/>
</dbReference>
<feature type="region of interest" description="Disordered" evidence="5">
    <location>
        <begin position="110"/>
        <end position="132"/>
    </location>
</feature>
<evidence type="ECO:0000256" key="5">
    <source>
        <dbReference type="SAM" id="MobiDB-lite"/>
    </source>
</evidence>
<keyword evidence="2 3" id="KW-0040">ANK repeat</keyword>
<keyword evidence="1" id="KW-0677">Repeat</keyword>
<keyword evidence="7" id="KW-1185">Reference proteome</keyword>
<name>A0AAD1Y608_EUPCR</name>
<dbReference type="PANTHER" id="PTHR24171">
    <property type="entry name" value="ANKYRIN REPEAT DOMAIN-CONTAINING PROTEIN 39-RELATED"/>
    <property type="match status" value="1"/>
</dbReference>
<sequence>MQERASSVPNLHKKIPNSPNSLPNDSTRRKHHFNRFQENKKKEKSIHDLNFSQAILQTLETSNSSLLVHHSLIPRTKQIVRNTINSERRAITSRIHLQNKYLEQKKFLHNSKTKDKNSSLSHTKHSSSRRTLKSYRSFRKIDIQNSRAVMRKLLEKFKGYQQSINEDGPNIYNEQQRIMDIIENEKKDLTDNIRKELKTTYEKLNKEKLGFLERTAIGSTKNFYQNSDSYLTTPVKLNLNTVEGPQHSSSSKKIKLSERALLNTRKDFLTNQKIKEEEIGISITAHDYFNLFSSANKKLLSLKNKVISSQIFAVSKIKPGNTSQDKEKASTDKIKKYLAICILKKIIEHQEFEQAKIRKEEIYQKFTWVKKIKRFAHQIRDCCDCLEVMKVTSEQILVHNLFPQKSYYRPGSRALIEETKEGNLKRVREIIKKNRFTLYDFDSTNQTALHWAAKRDFHEIIKFFIEVGCYIDCKDSSNRTPLYLACKRGNTRSVKILLLNRANPTIKTLQGKTCLDATSDIEIQSYLKKAILWRVARRFYNSKARINELEKQMKSYHTKVQEQIDKELL</sequence>
<dbReference type="SMART" id="SM00248">
    <property type="entry name" value="ANK"/>
    <property type="match status" value="2"/>
</dbReference>
<dbReference type="InterPro" id="IPR002110">
    <property type="entry name" value="Ankyrin_rpt"/>
</dbReference>
<reference evidence="6" key="1">
    <citation type="submission" date="2023-07" db="EMBL/GenBank/DDBJ databases">
        <authorList>
            <consortium name="AG Swart"/>
            <person name="Singh M."/>
            <person name="Singh A."/>
            <person name="Seah K."/>
            <person name="Emmerich C."/>
        </authorList>
    </citation>
    <scope>NUCLEOTIDE SEQUENCE</scope>
    <source>
        <strain evidence="6">DP1</strain>
    </source>
</reference>
<feature type="repeat" description="ANK" evidence="3">
    <location>
        <begin position="444"/>
        <end position="476"/>
    </location>
</feature>
<feature type="compositionally biased region" description="Basic residues" evidence="5">
    <location>
        <begin position="122"/>
        <end position="132"/>
    </location>
</feature>
<dbReference type="AlphaFoldDB" id="A0AAD1Y608"/>
<dbReference type="GO" id="GO:0085020">
    <property type="term" value="P:protein K6-linked ubiquitination"/>
    <property type="evidence" value="ECO:0007669"/>
    <property type="project" value="TreeGrafter"/>
</dbReference>
<dbReference type="PANTHER" id="PTHR24171:SF8">
    <property type="entry name" value="BRCA1-ASSOCIATED RING DOMAIN PROTEIN 1"/>
    <property type="match status" value="1"/>
</dbReference>
<dbReference type="Proteomes" id="UP001295684">
    <property type="component" value="Unassembled WGS sequence"/>
</dbReference>
<evidence type="ECO:0000256" key="2">
    <source>
        <dbReference type="ARBA" id="ARBA00023043"/>
    </source>
</evidence>
<evidence type="ECO:0000313" key="7">
    <source>
        <dbReference type="Proteomes" id="UP001295684"/>
    </source>
</evidence>
<feature type="coiled-coil region" evidence="4">
    <location>
        <begin position="172"/>
        <end position="207"/>
    </location>
</feature>
<feature type="region of interest" description="Disordered" evidence="5">
    <location>
        <begin position="1"/>
        <end position="29"/>
    </location>
</feature>
<dbReference type="InterPro" id="IPR036770">
    <property type="entry name" value="Ankyrin_rpt-contain_sf"/>
</dbReference>
<comment type="caution">
    <text evidence="6">The sequence shown here is derived from an EMBL/GenBank/DDBJ whole genome shotgun (WGS) entry which is preliminary data.</text>
</comment>
<evidence type="ECO:0000256" key="3">
    <source>
        <dbReference type="PROSITE-ProRule" id="PRU00023"/>
    </source>
</evidence>
<dbReference type="GO" id="GO:0004842">
    <property type="term" value="F:ubiquitin-protein transferase activity"/>
    <property type="evidence" value="ECO:0007669"/>
    <property type="project" value="TreeGrafter"/>
</dbReference>
<organism evidence="6 7">
    <name type="scientific">Euplotes crassus</name>
    <dbReference type="NCBI Taxonomy" id="5936"/>
    <lineage>
        <taxon>Eukaryota</taxon>
        <taxon>Sar</taxon>
        <taxon>Alveolata</taxon>
        <taxon>Ciliophora</taxon>
        <taxon>Intramacronucleata</taxon>
        <taxon>Spirotrichea</taxon>
        <taxon>Hypotrichia</taxon>
        <taxon>Euplotida</taxon>
        <taxon>Euplotidae</taxon>
        <taxon>Moneuplotes</taxon>
    </lineage>
</organism>
<dbReference type="Gene3D" id="1.25.40.20">
    <property type="entry name" value="Ankyrin repeat-containing domain"/>
    <property type="match status" value="1"/>
</dbReference>